<dbReference type="PROSITE" id="PS51186">
    <property type="entry name" value="GNAT"/>
    <property type="match status" value="1"/>
</dbReference>
<keyword evidence="3" id="KW-1185">Reference proteome</keyword>
<dbReference type="SUPFAM" id="SSF55729">
    <property type="entry name" value="Acyl-CoA N-acyltransferases (Nat)"/>
    <property type="match status" value="1"/>
</dbReference>
<dbReference type="Pfam" id="PF13302">
    <property type="entry name" value="Acetyltransf_3"/>
    <property type="match status" value="1"/>
</dbReference>
<gene>
    <name evidence="2" type="ORF">GCM10009788_05860</name>
</gene>
<reference evidence="2 3" key="1">
    <citation type="journal article" date="2019" name="Int. J. Syst. Evol. Microbiol.">
        <title>The Global Catalogue of Microorganisms (GCM) 10K type strain sequencing project: providing services to taxonomists for standard genome sequencing and annotation.</title>
        <authorList>
            <consortium name="The Broad Institute Genomics Platform"/>
            <consortium name="The Broad Institute Genome Sequencing Center for Infectious Disease"/>
            <person name="Wu L."/>
            <person name="Ma J."/>
        </authorList>
    </citation>
    <scope>NUCLEOTIDE SEQUENCE [LARGE SCALE GENOMIC DNA]</scope>
    <source>
        <strain evidence="2 3">JCM 14942</strain>
    </source>
</reference>
<evidence type="ECO:0000259" key="1">
    <source>
        <dbReference type="PROSITE" id="PS51186"/>
    </source>
</evidence>
<name>A0ABN1ZV92_9ACTN</name>
<dbReference type="Gene3D" id="3.40.630.30">
    <property type="match status" value="1"/>
</dbReference>
<sequence length="170" mass="17974">MTEPSTQPDTQPAGVVTERLRLVLWDEPTVTAIRDGGRLPGWHPEFPREDDRGAATLWRDGDPWGPRSIVSVKQQVVIGSIGFFGPPEPADDDVPEVEVGYGLVGPARGYGLATEALGALLARADAAGVRVRASIAPDNTASLRVAAKAGFTGVRGSNEDGELVLVRPAR</sequence>
<dbReference type="InterPro" id="IPR000182">
    <property type="entry name" value="GNAT_dom"/>
</dbReference>
<dbReference type="RefSeq" id="WP_141006015.1">
    <property type="nucleotide sequence ID" value="NZ_BAAAOR010000004.1"/>
</dbReference>
<accession>A0ABN1ZV92</accession>
<dbReference type="Proteomes" id="UP001500842">
    <property type="component" value="Unassembled WGS sequence"/>
</dbReference>
<organism evidence="2 3">
    <name type="scientific">Nocardioides humi</name>
    <dbReference type="NCBI Taxonomy" id="449461"/>
    <lineage>
        <taxon>Bacteria</taxon>
        <taxon>Bacillati</taxon>
        <taxon>Actinomycetota</taxon>
        <taxon>Actinomycetes</taxon>
        <taxon>Propionibacteriales</taxon>
        <taxon>Nocardioidaceae</taxon>
        <taxon>Nocardioides</taxon>
    </lineage>
</organism>
<dbReference type="InterPro" id="IPR016181">
    <property type="entry name" value="Acyl_CoA_acyltransferase"/>
</dbReference>
<dbReference type="InterPro" id="IPR051908">
    <property type="entry name" value="Ribosomal_N-acetyltransferase"/>
</dbReference>
<dbReference type="PANTHER" id="PTHR43441">
    <property type="entry name" value="RIBOSOMAL-PROTEIN-SERINE ACETYLTRANSFERASE"/>
    <property type="match status" value="1"/>
</dbReference>
<evidence type="ECO:0000313" key="2">
    <source>
        <dbReference type="EMBL" id="GAA1505116.1"/>
    </source>
</evidence>
<dbReference type="PANTHER" id="PTHR43441:SF6">
    <property type="entry name" value="N-ACETYLTRANSFERASE DOMAIN-CONTAINING PROTEIN"/>
    <property type="match status" value="1"/>
</dbReference>
<comment type="caution">
    <text evidence="2">The sequence shown here is derived from an EMBL/GenBank/DDBJ whole genome shotgun (WGS) entry which is preliminary data.</text>
</comment>
<evidence type="ECO:0000313" key="3">
    <source>
        <dbReference type="Proteomes" id="UP001500842"/>
    </source>
</evidence>
<proteinExistence type="predicted"/>
<dbReference type="EMBL" id="BAAAOR010000004">
    <property type="protein sequence ID" value="GAA1505116.1"/>
    <property type="molecule type" value="Genomic_DNA"/>
</dbReference>
<feature type="domain" description="N-acetyltransferase" evidence="1">
    <location>
        <begin position="22"/>
        <end position="170"/>
    </location>
</feature>
<protein>
    <recommendedName>
        <fullName evidence="1">N-acetyltransferase domain-containing protein</fullName>
    </recommendedName>
</protein>